<name>A0A023G227_AMBTT</name>
<proteinExistence type="evidence at transcript level"/>
<reference evidence="2" key="1">
    <citation type="submission" date="2014-03" db="EMBL/GenBank/DDBJ databases">
        <title>The sialotranscriptome of Amblyomma triste, Amblyomma parvum and Amblyomma cajennense ticks, uncovered by 454-based RNA-seq.</title>
        <authorList>
            <person name="Garcia G.R."/>
            <person name="Gardinassi L.G."/>
            <person name="Ribeiro J.M."/>
            <person name="Anatriello E."/>
            <person name="Ferreira B.R."/>
            <person name="Moreira H.N."/>
            <person name="Mafra C."/>
            <person name="Olegario M.M."/>
            <person name="Szabo P.J."/>
            <person name="Miranda-Santos I.K."/>
            <person name="Maruyama S.R."/>
        </authorList>
    </citation>
    <scope>NUCLEOTIDE SEQUENCE</scope>
    <source>
        <strain evidence="2">Mato Grasso do Sul</strain>
        <tissue evidence="2">Salivary glands</tissue>
    </source>
</reference>
<evidence type="ECO:0000256" key="1">
    <source>
        <dbReference type="SAM" id="SignalP"/>
    </source>
</evidence>
<keyword evidence="1" id="KW-0732">Signal</keyword>
<protein>
    <submittedName>
        <fullName evidence="2">Putative secreted protein</fullName>
    </submittedName>
</protein>
<organism evidence="2">
    <name type="scientific">Amblyomma triste</name>
    <name type="common">Neotropical tick</name>
    <dbReference type="NCBI Taxonomy" id="251400"/>
    <lineage>
        <taxon>Eukaryota</taxon>
        <taxon>Metazoa</taxon>
        <taxon>Ecdysozoa</taxon>
        <taxon>Arthropoda</taxon>
        <taxon>Chelicerata</taxon>
        <taxon>Arachnida</taxon>
        <taxon>Acari</taxon>
        <taxon>Parasitiformes</taxon>
        <taxon>Ixodida</taxon>
        <taxon>Ixodoidea</taxon>
        <taxon>Ixodidae</taxon>
        <taxon>Amblyomminae</taxon>
        <taxon>Amblyomma</taxon>
    </lineage>
</organism>
<evidence type="ECO:0000313" key="2">
    <source>
        <dbReference type="EMBL" id="JAC27824.1"/>
    </source>
</evidence>
<dbReference type="EMBL" id="GBBM01007594">
    <property type="protein sequence ID" value="JAC27824.1"/>
    <property type="molecule type" value="mRNA"/>
</dbReference>
<feature type="signal peptide" evidence="1">
    <location>
        <begin position="1"/>
        <end position="20"/>
    </location>
</feature>
<feature type="chain" id="PRO_5001518005" evidence="1">
    <location>
        <begin position="21"/>
        <end position="132"/>
    </location>
</feature>
<dbReference type="AlphaFoldDB" id="A0A023G227"/>
<accession>A0A023G227</accession>
<sequence length="132" mass="13751">MKLSIPIAFIVFALVMTSEGQIPSGSIRPRPVAGAGQAFVQGQILGPMVQGQRHRPGVPGQRPGAGIHGQEFGNGQGFGQAPGRPRPAQSHCIGLCGFGQRLGESCGLACKCGVSPFRTPDPQGRLQCMAYI</sequence>